<dbReference type="RefSeq" id="WP_348264664.1">
    <property type="nucleotide sequence ID" value="NZ_CP121196.1"/>
</dbReference>
<sequence length="98" mass="11088">MDPSSIGAKLSTVRAHLEIFVVLLVALPAFSFLMMKFWIAGRSAKVQRNTNWFVPTDLESEAAKMHYSMQHNSVAFAHVRRNQRTAVTVRKPSSRRSA</sequence>
<feature type="transmembrane region" description="Helical" evidence="1">
    <location>
        <begin position="20"/>
        <end position="39"/>
    </location>
</feature>
<keyword evidence="1" id="KW-0812">Transmembrane</keyword>
<proteinExistence type="predicted"/>
<keyword evidence="1" id="KW-1133">Transmembrane helix</keyword>
<dbReference type="EMBL" id="CP121196">
    <property type="protein sequence ID" value="XBH19447.1"/>
    <property type="molecule type" value="Genomic_DNA"/>
</dbReference>
<evidence type="ECO:0000256" key="1">
    <source>
        <dbReference type="SAM" id="Phobius"/>
    </source>
</evidence>
<name>A0AAU7DMR8_9BACT</name>
<keyword evidence="1" id="KW-0472">Membrane</keyword>
<protein>
    <submittedName>
        <fullName evidence="2">Uncharacterized protein</fullName>
    </submittedName>
</protein>
<organism evidence="2">
    <name type="scientific">Telmatobacter sp. DSM 110680</name>
    <dbReference type="NCBI Taxonomy" id="3036704"/>
    <lineage>
        <taxon>Bacteria</taxon>
        <taxon>Pseudomonadati</taxon>
        <taxon>Acidobacteriota</taxon>
        <taxon>Terriglobia</taxon>
        <taxon>Terriglobales</taxon>
        <taxon>Acidobacteriaceae</taxon>
        <taxon>Telmatobacter</taxon>
    </lineage>
</organism>
<dbReference type="AlphaFoldDB" id="A0AAU7DMR8"/>
<evidence type="ECO:0000313" key="2">
    <source>
        <dbReference type="EMBL" id="XBH19447.1"/>
    </source>
</evidence>
<reference evidence="2" key="1">
    <citation type="submission" date="2023-03" db="EMBL/GenBank/DDBJ databases">
        <title>Edaphobacter sp.</title>
        <authorList>
            <person name="Huber K.J."/>
            <person name="Papendorf J."/>
            <person name="Pilke C."/>
            <person name="Bunk B."/>
            <person name="Sproeer C."/>
            <person name="Pester M."/>
        </authorList>
    </citation>
    <scope>NUCLEOTIDE SEQUENCE</scope>
    <source>
        <strain evidence="2">DSM 110680</strain>
    </source>
</reference>
<accession>A0AAU7DMR8</accession>
<gene>
    <name evidence="2" type="ORF">P8935_09025</name>
</gene>